<name>G5B3E6_HETGA</name>
<dbReference type="STRING" id="10181.G5B3E6"/>
<dbReference type="InParanoid" id="G5B3E6"/>
<evidence type="ECO:0000313" key="2">
    <source>
        <dbReference type="EMBL" id="EHB03807.1"/>
    </source>
</evidence>
<dbReference type="AlphaFoldDB" id="G5B3E6"/>
<evidence type="ECO:0000313" key="3">
    <source>
        <dbReference type="Proteomes" id="UP000006813"/>
    </source>
</evidence>
<dbReference type="Proteomes" id="UP000006813">
    <property type="component" value="Unassembled WGS sequence"/>
</dbReference>
<feature type="compositionally biased region" description="Basic and acidic residues" evidence="1">
    <location>
        <begin position="67"/>
        <end position="82"/>
    </location>
</feature>
<organism evidence="2 3">
    <name type="scientific">Heterocephalus glaber</name>
    <name type="common">Naked mole rat</name>
    <dbReference type="NCBI Taxonomy" id="10181"/>
    <lineage>
        <taxon>Eukaryota</taxon>
        <taxon>Metazoa</taxon>
        <taxon>Chordata</taxon>
        <taxon>Craniata</taxon>
        <taxon>Vertebrata</taxon>
        <taxon>Euteleostomi</taxon>
        <taxon>Mammalia</taxon>
        <taxon>Eutheria</taxon>
        <taxon>Euarchontoglires</taxon>
        <taxon>Glires</taxon>
        <taxon>Rodentia</taxon>
        <taxon>Hystricomorpha</taxon>
        <taxon>Bathyergidae</taxon>
        <taxon>Heterocephalus</taxon>
    </lineage>
</organism>
<gene>
    <name evidence="2" type="ORF">GW7_04400</name>
</gene>
<protein>
    <submittedName>
        <fullName evidence="2">Bromodomain-containing protein 8</fullName>
    </submittedName>
</protein>
<accession>G5B3E6</accession>
<sequence>MEPPELKSQDLDEEPRSAATGEIAEPDGSSGKSDEVPLTSVKPEASPENMLSPPHDLNPFEESVEPETQHKFEMSDALKEESQAIFRSQIKDASSEDEEVDGVSESASLEEPKQGNFVRNG</sequence>
<proteinExistence type="predicted"/>
<dbReference type="EMBL" id="JH168173">
    <property type="protein sequence ID" value="EHB03807.1"/>
    <property type="molecule type" value="Genomic_DNA"/>
</dbReference>
<reference evidence="2 3" key="1">
    <citation type="journal article" date="2011" name="Nature">
        <title>Genome sequencing reveals insights into physiology and longevity of the naked mole rat.</title>
        <authorList>
            <person name="Kim E.B."/>
            <person name="Fang X."/>
            <person name="Fushan A.A."/>
            <person name="Huang Z."/>
            <person name="Lobanov A.V."/>
            <person name="Han L."/>
            <person name="Marino S.M."/>
            <person name="Sun X."/>
            <person name="Turanov A.A."/>
            <person name="Yang P."/>
            <person name="Yim S.H."/>
            <person name="Zhao X."/>
            <person name="Kasaikina M.V."/>
            <person name="Stoletzki N."/>
            <person name="Peng C."/>
            <person name="Polak P."/>
            <person name="Xiong Z."/>
            <person name="Kiezun A."/>
            <person name="Zhu Y."/>
            <person name="Chen Y."/>
            <person name="Kryukov G.V."/>
            <person name="Zhang Q."/>
            <person name="Peshkin L."/>
            <person name="Yang L."/>
            <person name="Bronson R.T."/>
            <person name="Buffenstein R."/>
            <person name="Wang B."/>
            <person name="Han C."/>
            <person name="Li Q."/>
            <person name="Chen L."/>
            <person name="Zhao W."/>
            <person name="Sunyaev S.R."/>
            <person name="Park T.J."/>
            <person name="Zhang G."/>
            <person name="Wang J."/>
            <person name="Gladyshev V.N."/>
        </authorList>
    </citation>
    <scope>NUCLEOTIDE SEQUENCE [LARGE SCALE GENOMIC DNA]</scope>
</reference>
<evidence type="ECO:0000256" key="1">
    <source>
        <dbReference type="SAM" id="MobiDB-lite"/>
    </source>
</evidence>
<feature type="compositionally biased region" description="Basic and acidic residues" evidence="1">
    <location>
        <begin position="1"/>
        <end position="16"/>
    </location>
</feature>
<feature type="region of interest" description="Disordered" evidence="1">
    <location>
        <begin position="1"/>
        <end position="121"/>
    </location>
</feature>